<dbReference type="Gene3D" id="3.40.50.410">
    <property type="entry name" value="von Willebrand factor, type A domain"/>
    <property type="match status" value="1"/>
</dbReference>
<organism evidence="2 3">
    <name type="scientific">Candidatus Spechtbacteria bacterium RIFCSPHIGHO2_01_FULL_43_30</name>
    <dbReference type="NCBI Taxonomy" id="1802158"/>
    <lineage>
        <taxon>Bacteria</taxon>
        <taxon>Candidatus Spechtiibacteriota</taxon>
    </lineage>
</organism>
<accession>A0A1G2H885</accession>
<reference evidence="2 3" key="1">
    <citation type="journal article" date="2016" name="Nat. Commun.">
        <title>Thousands of microbial genomes shed light on interconnected biogeochemical processes in an aquifer system.</title>
        <authorList>
            <person name="Anantharaman K."/>
            <person name="Brown C.T."/>
            <person name="Hug L.A."/>
            <person name="Sharon I."/>
            <person name="Castelle C.J."/>
            <person name="Probst A.J."/>
            <person name="Thomas B.C."/>
            <person name="Singh A."/>
            <person name="Wilkins M.J."/>
            <person name="Karaoz U."/>
            <person name="Brodie E.L."/>
            <person name="Williams K.H."/>
            <person name="Hubbard S.S."/>
            <person name="Banfield J.F."/>
        </authorList>
    </citation>
    <scope>NUCLEOTIDE SEQUENCE [LARGE SCALE GENOMIC DNA]</scope>
</reference>
<dbReference type="PROSITE" id="PS51257">
    <property type="entry name" value="PROKAR_LIPOPROTEIN"/>
    <property type="match status" value="1"/>
</dbReference>
<dbReference type="PROSITE" id="PS50234">
    <property type="entry name" value="VWFA"/>
    <property type="match status" value="1"/>
</dbReference>
<evidence type="ECO:0000313" key="2">
    <source>
        <dbReference type="EMBL" id="OGZ58520.1"/>
    </source>
</evidence>
<dbReference type="Pfam" id="PF00092">
    <property type="entry name" value="VWA"/>
    <property type="match status" value="1"/>
</dbReference>
<name>A0A1G2H885_9BACT</name>
<sequence length="260" mass="28349">MIFMSKLQKPLSAHGSLWSLFLMILFLMAVTACGAAPPILPTTATVDETFSEENEGDLVLPEGVASFDKNFLIVFDNSGSMAESECGGKDLQPVEESLGNRRVDVAKWATTKFVQESVPADVNVGFYPLNKSEWRVPFGKDNREHILAAIANMGAGGGTPLNRALKEGTDLLKAQRARQLGYGEYYIVVVTDGEPSDGDDMKGAEYAVNNNVSVVTIGFCLGEKHALNKYSVSSHNVADPSELFRALRDTQAELKEYDFK</sequence>
<dbReference type="EMBL" id="MHOD01000004">
    <property type="protein sequence ID" value="OGZ58520.1"/>
    <property type="molecule type" value="Genomic_DNA"/>
</dbReference>
<dbReference type="InterPro" id="IPR002035">
    <property type="entry name" value="VWF_A"/>
</dbReference>
<comment type="caution">
    <text evidence="2">The sequence shown here is derived from an EMBL/GenBank/DDBJ whole genome shotgun (WGS) entry which is preliminary data.</text>
</comment>
<evidence type="ECO:0000259" key="1">
    <source>
        <dbReference type="PROSITE" id="PS50234"/>
    </source>
</evidence>
<feature type="domain" description="VWFA" evidence="1">
    <location>
        <begin position="70"/>
        <end position="260"/>
    </location>
</feature>
<protein>
    <recommendedName>
        <fullName evidence="1">VWFA domain-containing protein</fullName>
    </recommendedName>
</protein>
<evidence type="ECO:0000313" key="3">
    <source>
        <dbReference type="Proteomes" id="UP000177932"/>
    </source>
</evidence>
<proteinExistence type="predicted"/>
<dbReference type="Proteomes" id="UP000177932">
    <property type="component" value="Unassembled WGS sequence"/>
</dbReference>
<dbReference type="SMART" id="SM00327">
    <property type="entry name" value="VWA"/>
    <property type="match status" value="1"/>
</dbReference>
<dbReference type="AlphaFoldDB" id="A0A1G2H885"/>
<dbReference type="InterPro" id="IPR036465">
    <property type="entry name" value="vWFA_dom_sf"/>
</dbReference>
<gene>
    <name evidence="2" type="ORF">A2827_01470</name>
</gene>
<dbReference type="SUPFAM" id="SSF53300">
    <property type="entry name" value="vWA-like"/>
    <property type="match status" value="1"/>
</dbReference>
<dbReference type="STRING" id="1802158.A2827_01470"/>